<organism evidence="3 4">
    <name type="scientific">Pilimelia anulata</name>
    <dbReference type="NCBI Taxonomy" id="53371"/>
    <lineage>
        <taxon>Bacteria</taxon>
        <taxon>Bacillati</taxon>
        <taxon>Actinomycetota</taxon>
        <taxon>Actinomycetes</taxon>
        <taxon>Micromonosporales</taxon>
        <taxon>Micromonosporaceae</taxon>
        <taxon>Pilimelia</taxon>
    </lineage>
</organism>
<evidence type="ECO:0000313" key="3">
    <source>
        <dbReference type="EMBL" id="GGJ93962.1"/>
    </source>
</evidence>
<sequence>MSARGTVRLALLLLLVAALTTPAAAAAGPAGPTAVWRVDLPYADARSPIVAAGDALFVACRDAVVALDARTGAERWRHPVTVPWTARLAAEGRHVALAYSVASRSHEVRVLDARTGAAQWSRRLGIVPVLLTAPGMIIVDVDKEAPMGETHRAFRSTDGTPLWTAEDLGHHARVVGRRLVGDDRAIELATGAVAWTATAFRDLKVFAVSPDGRRATGTARVAPDFADAVVRVDGANGTVRWRSAGRAELAAGHDDGRRVYLASSPRAGSPRVTAQDAGTGAPLWSRPGRAYQDLFGFGMFTAGGRLHVHEDLFCHTADPATGAERPTPVLDGGCEDALTAADLVIYRDADRITAHPAATGR</sequence>
<keyword evidence="4" id="KW-1185">Reference proteome</keyword>
<proteinExistence type="predicted"/>
<reference evidence="3" key="2">
    <citation type="submission" date="2020-09" db="EMBL/GenBank/DDBJ databases">
        <authorList>
            <person name="Sun Q."/>
            <person name="Ohkuma M."/>
        </authorList>
    </citation>
    <scope>NUCLEOTIDE SEQUENCE</scope>
    <source>
        <strain evidence="3">JCM 3090</strain>
    </source>
</reference>
<dbReference type="Proteomes" id="UP000649739">
    <property type="component" value="Unassembled WGS sequence"/>
</dbReference>
<dbReference type="EMBL" id="BMQB01000005">
    <property type="protein sequence ID" value="GGJ93962.1"/>
    <property type="molecule type" value="Genomic_DNA"/>
</dbReference>
<dbReference type="SMART" id="SM00564">
    <property type="entry name" value="PQQ"/>
    <property type="match status" value="2"/>
</dbReference>
<dbReference type="InterPro" id="IPR015943">
    <property type="entry name" value="WD40/YVTN_repeat-like_dom_sf"/>
</dbReference>
<feature type="domain" description="Pyrrolo-quinoline quinone repeat" evidence="2">
    <location>
        <begin position="184"/>
        <end position="289"/>
    </location>
</feature>
<dbReference type="AlphaFoldDB" id="A0A8J3B6Y6"/>
<dbReference type="InterPro" id="IPR002372">
    <property type="entry name" value="PQQ_rpt_dom"/>
</dbReference>
<feature type="domain" description="Pyrrolo-quinoline quinone repeat" evidence="2">
    <location>
        <begin position="33"/>
        <end position="163"/>
    </location>
</feature>
<dbReference type="Pfam" id="PF13360">
    <property type="entry name" value="PQQ_2"/>
    <property type="match status" value="2"/>
</dbReference>
<dbReference type="Gene3D" id="2.130.10.10">
    <property type="entry name" value="YVTN repeat-like/Quinoprotein amine dehydrogenase"/>
    <property type="match status" value="1"/>
</dbReference>
<dbReference type="InterPro" id="IPR018391">
    <property type="entry name" value="PQQ_b-propeller_rpt"/>
</dbReference>
<dbReference type="RefSeq" id="WP_189170281.1">
    <property type="nucleotide sequence ID" value="NZ_BMQB01000005.1"/>
</dbReference>
<evidence type="ECO:0000259" key="2">
    <source>
        <dbReference type="Pfam" id="PF13360"/>
    </source>
</evidence>
<dbReference type="PANTHER" id="PTHR34512">
    <property type="entry name" value="CELL SURFACE PROTEIN"/>
    <property type="match status" value="1"/>
</dbReference>
<dbReference type="InterPro" id="IPR011047">
    <property type="entry name" value="Quinoprotein_ADH-like_sf"/>
</dbReference>
<evidence type="ECO:0000256" key="1">
    <source>
        <dbReference type="SAM" id="SignalP"/>
    </source>
</evidence>
<dbReference type="Gene3D" id="2.40.128.630">
    <property type="match status" value="1"/>
</dbReference>
<evidence type="ECO:0000313" key="4">
    <source>
        <dbReference type="Proteomes" id="UP000649739"/>
    </source>
</evidence>
<accession>A0A8J3B6Y6</accession>
<protein>
    <recommendedName>
        <fullName evidence="2">Pyrrolo-quinoline quinone repeat domain-containing protein</fullName>
    </recommendedName>
</protein>
<name>A0A8J3B6Y6_9ACTN</name>
<gene>
    <name evidence="3" type="ORF">GCM10010123_24760</name>
</gene>
<dbReference type="SUPFAM" id="SSF50998">
    <property type="entry name" value="Quinoprotein alcohol dehydrogenase-like"/>
    <property type="match status" value="1"/>
</dbReference>
<comment type="caution">
    <text evidence="3">The sequence shown here is derived from an EMBL/GenBank/DDBJ whole genome shotgun (WGS) entry which is preliminary data.</text>
</comment>
<keyword evidence="1" id="KW-0732">Signal</keyword>
<reference evidence="3" key="1">
    <citation type="journal article" date="2014" name="Int. J. Syst. Evol. Microbiol.">
        <title>Complete genome sequence of Corynebacterium casei LMG S-19264T (=DSM 44701T), isolated from a smear-ripened cheese.</title>
        <authorList>
            <consortium name="US DOE Joint Genome Institute (JGI-PGF)"/>
            <person name="Walter F."/>
            <person name="Albersmeier A."/>
            <person name="Kalinowski J."/>
            <person name="Ruckert C."/>
        </authorList>
    </citation>
    <scope>NUCLEOTIDE SEQUENCE</scope>
    <source>
        <strain evidence="3">JCM 3090</strain>
    </source>
</reference>
<feature type="signal peptide" evidence="1">
    <location>
        <begin position="1"/>
        <end position="25"/>
    </location>
</feature>
<dbReference type="PANTHER" id="PTHR34512:SF30">
    <property type="entry name" value="OUTER MEMBRANE PROTEIN ASSEMBLY FACTOR BAMB"/>
    <property type="match status" value="1"/>
</dbReference>
<feature type="chain" id="PRO_5038489606" description="Pyrrolo-quinoline quinone repeat domain-containing protein" evidence="1">
    <location>
        <begin position="26"/>
        <end position="361"/>
    </location>
</feature>